<keyword evidence="4" id="KW-0862">Zinc</keyword>
<dbReference type="PROSITE" id="PS01302">
    <property type="entry name" value="UPF0758"/>
    <property type="match status" value="1"/>
</dbReference>
<dbReference type="InterPro" id="IPR037518">
    <property type="entry name" value="MPN"/>
</dbReference>
<evidence type="ECO:0000313" key="8">
    <source>
        <dbReference type="EMBL" id="MFC4700710.1"/>
    </source>
</evidence>
<dbReference type="PANTHER" id="PTHR30471">
    <property type="entry name" value="DNA REPAIR PROTEIN RADC"/>
    <property type="match status" value="1"/>
</dbReference>
<evidence type="ECO:0000256" key="4">
    <source>
        <dbReference type="ARBA" id="ARBA00022833"/>
    </source>
</evidence>
<dbReference type="Pfam" id="PF20582">
    <property type="entry name" value="UPF0758_N"/>
    <property type="match status" value="1"/>
</dbReference>
<dbReference type="RefSeq" id="WP_382408503.1">
    <property type="nucleotide sequence ID" value="NZ_JBHSGU010000003.1"/>
</dbReference>
<gene>
    <name evidence="8" type="primary">radC</name>
    <name evidence="8" type="ORF">ACFO4O_11105</name>
</gene>
<evidence type="ECO:0000256" key="5">
    <source>
        <dbReference type="ARBA" id="ARBA00023049"/>
    </source>
</evidence>
<evidence type="ECO:0000256" key="3">
    <source>
        <dbReference type="ARBA" id="ARBA00022801"/>
    </source>
</evidence>
<dbReference type="InterPro" id="IPR020891">
    <property type="entry name" value="UPF0758_CS"/>
</dbReference>
<comment type="similarity">
    <text evidence="6">Belongs to the UPF0758 family.</text>
</comment>
<evidence type="ECO:0000313" key="9">
    <source>
        <dbReference type="Proteomes" id="UP001595897"/>
    </source>
</evidence>
<dbReference type="InterPro" id="IPR046778">
    <property type="entry name" value="UPF0758_N"/>
</dbReference>
<dbReference type="InterPro" id="IPR001405">
    <property type="entry name" value="UPF0758"/>
</dbReference>
<keyword evidence="5" id="KW-0482">Metalloprotease</keyword>
<dbReference type="Pfam" id="PF04002">
    <property type="entry name" value="RadC"/>
    <property type="match status" value="1"/>
</dbReference>
<proteinExistence type="inferred from homology"/>
<dbReference type="InterPro" id="IPR010994">
    <property type="entry name" value="RuvA_2-like"/>
</dbReference>
<keyword evidence="3" id="KW-0378">Hydrolase</keyword>
<dbReference type="PROSITE" id="PS50249">
    <property type="entry name" value="MPN"/>
    <property type="match status" value="1"/>
</dbReference>
<keyword evidence="2" id="KW-0479">Metal-binding</keyword>
<dbReference type="SUPFAM" id="SSF47781">
    <property type="entry name" value="RuvA domain 2-like"/>
    <property type="match status" value="1"/>
</dbReference>
<evidence type="ECO:0000256" key="1">
    <source>
        <dbReference type="ARBA" id="ARBA00022670"/>
    </source>
</evidence>
<dbReference type="InterPro" id="IPR025657">
    <property type="entry name" value="RadC_JAB"/>
</dbReference>
<evidence type="ECO:0000256" key="6">
    <source>
        <dbReference type="RuleBase" id="RU003797"/>
    </source>
</evidence>
<protein>
    <submittedName>
        <fullName evidence="8">DNA repair protein RadC</fullName>
    </submittedName>
</protein>
<keyword evidence="9" id="KW-1185">Reference proteome</keyword>
<evidence type="ECO:0000256" key="2">
    <source>
        <dbReference type="ARBA" id="ARBA00022723"/>
    </source>
</evidence>
<reference evidence="9" key="1">
    <citation type="journal article" date="2019" name="Int. J. Syst. Evol. Microbiol.">
        <title>The Global Catalogue of Microorganisms (GCM) 10K type strain sequencing project: providing services to taxonomists for standard genome sequencing and annotation.</title>
        <authorList>
            <consortium name="The Broad Institute Genomics Platform"/>
            <consortium name="The Broad Institute Genome Sequencing Center for Infectious Disease"/>
            <person name="Wu L."/>
            <person name="Ma J."/>
        </authorList>
    </citation>
    <scope>NUCLEOTIDE SEQUENCE [LARGE SCALE GENOMIC DNA]</scope>
    <source>
        <strain evidence="9">KACC 12507</strain>
    </source>
</reference>
<dbReference type="CDD" id="cd08071">
    <property type="entry name" value="MPN_DUF2466"/>
    <property type="match status" value="1"/>
</dbReference>
<dbReference type="Proteomes" id="UP001595897">
    <property type="component" value="Unassembled WGS sequence"/>
</dbReference>
<name>A0ABV9LWP7_9ALTE</name>
<dbReference type="PANTHER" id="PTHR30471:SF3">
    <property type="entry name" value="UPF0758 PROTEIN YEES-RELATED"/>
    <property type="match status" value="1"/>
</dbReference>
<dbReference type="NCBIfam" id="TIGR00608">
    <property type="entry name" value="radc"/>
    <property type="match status" value="1"/>
</dbReference>
<keyword evidence="1" id="KW-0645">Protease</keyword>
<feature type="domain" description="MPN" evidence="7">
    <location>
        <begin position="102"/>
        <end position="224"/>
    </location>
</feature>
<evidence type="ECO:0000259" key="7">
    <source>
        <dbReference type="PROSITE" id="PS50249"/>
    </source>
</evidence>
<dbReference type="Gene3D" id="3.40.140.10">
    <property type="entry name" value="Cytidine Deaminase, domain 2"/>
    <property type="match status" value="1"/>
</dbReference>
<dbReference type="EMBL" id="JBHSGU010000003">
    <property type="protein sequence ID" value="MFC4700710.1"/>
    <property type="molecule type" value="Genomic_DNA"/>
</dbReference>
<dbReference type="NCBIfam" id="NF000642">
    <property type="entry name" value="PRK00024.1"/>
    <property type="match status" value="1"/>
</dbReference>
<comment type="caution">
    <text evidence="8">The sequence shown here is derived from an EMBL/GenBank/DDBJ whole genome shotgun (WGS) entry which is preliminary data.</text>
</comment>
<sequence>MKILDWPEQERPREKLLNYGAHTLSDAELLAIFLQTGLKGRNAVQLAKQALLNHGSLRALLHAPKRKLLATSGFGAAKYAILQASIELQKRNMTEQMVRERSFLHADDASSYLISQLRDKQREVFSMLMLDSQHQLIAYREMFQGTINSAAVYPRELVKQAMEDNAAAVILAHNHPSGRAEPSQSDINITEKIKQALALVDVTVLDHFVIGDSTAVSFAQRGLL</sequence>
<dbReference type="SUPFAM" id="SSF102712">
    <property type="entry name" value="JAB1/MPN domain"/>
    <property type="match status" value="1"/>
</dbReference>
<accession>A0ABV9LWP7</accession>
<organism evidence="8 9">
    <name type="scientific">Glaciecola siphonariae</name>
    <dbReference type="NCBI Taxonomy" id="521012"/>
    <lineage>
        <taxon>Bacteria</taxon>
        <taxon>Pseudomonadati</taxon>
        <taxon>Pseudomonadota</taxon>
        <taxon>Gammaproteobacteria</taxon>
        <taxon>Alteromonadales</taxon>
        <taxon>Alteromonadaceae</taxon>
        <taxon>Glaciecola</taxon>
    </lineage>
</organism>